<organism evidence="2">
    <name type="scientific">Moorena producens (strain JHB)</name>
    <dbReference type="NCBI Taxonomy" id="1454205"/>
    <lineage>
        <taxon>Bacteria</taxon>
        <taxon>Bacillati</taxon>
        <taxon>Cyanobacteriota</taxon>
        <taxon>Cyanophyceae</taxon>
        <taxon>Coleofasciculales</taxon>
        <taxon>Coleofasciculaceae</taxon>
        <taxon>Moorena</taxon>
    </lineage>
</organism>
<dbReference type="EMBL" id="CP017708">
    <property type="protein sequence ID" value="WAN68960.1"/>
    <property type="molecule type" value="Genomic_DNA"/>
</dbReference>
<dbReference type="Proteomes" id="UP000176944">
    <property type="component" value="Chromosome"/>
</dbReference>
<sequence>MLNRRFEHPVDNSLTVNPGLSATRSLKAGLRPSRSTLAFRPRDR</sequence>
<evidence type="ECO:0000313" key="2">
    <source>
        <dbReference type="EMBL" id="WAN68960.1"/>
    </source>
</evidence>
<accession>A0A9Q9UVL3</accession>
<reference evidence="2" key="2">
    <citation type="submission" date="2022-10" db="EMBL/GenBank/DDBJ databases">
        <authorList>
            <person name="Ngo T.-E."/>
        </authorList>
    </citation>
    <scope>NUCLEOTIDE SEQUENCE</scope>
    <source>
        <strain evidence="2">JHB</strain>
    </source>
</reference>
<reference evidence="2" key="1">
    <citation type="journal article" date="2017" name="Proc. Natl. Acad. Sci. U.S.A.">
        <title>Comparative genomics uncovers the prolific and distinctive metabolic potential of the cyanobacterial genus Moorea.</title>
        <authorList>
            <person name="Leao T."/>
            <person name="Castelao G."/>
            <person name="Korobeynikov A."/>
            <person name="Monroe E.A."/>
            <person name="Podell S."/>
            <person name="Glukhov E."/>
            <person name="Allen E.E."/>
            <person name="Gerwick W.H."/>
            <person name="Gerwick L."/>
        </authorList>
    </citation>
    <scope>NUCLEOTIDE SEQUENCE</scope>
    <source>
        <strain evidence="2">JHB</strain>
    </source>
</reference>
<evidence type="ECO:0000256" key="1">
    <source>
        <dbReference type="SAM" id="MobiDB-lite"/>
    </source>
</evidence>
<name>A0A9Q9UVL3_MOOP1</name>
<protein>
    <submittedName>
        <fullName evidence="2">Uncharacterized protein</fullName>
    </submittedName>
</protein>
<dbReference type="AlphaFoldDB" id="A0A9Q9UVL3"/>
<proteinExistence type="predicted"/>
<feature type="region of interest" description="Disordered" evidence="1">
    <location>
        <begin position="25"/>
        <end position="44"/>
    </location>
</feature>
<gene>
    <name evidence="2" type="ORF">BJP36_42135</name>
</gene>